<evidence type="ECO:0000313" key="2">
    <source>
        <dbReference type="Proteomes" id="UP000596247"/>
    </source>
</evidence>
<gene>
    <name evidence="1" type="ORF">LLCLJKAH_00218</name>
</gene>
<organism evidence="1 2">
    <name type="scientific">Klebsiella phage vB_KvM-Eowyn</name>
    <dbReference type="NCBI Taxonomy" id="2762819"/>
    <lineage>
        <taxon>Viruses</taxon>
        <taxon>Duplodnaviria</taxon>
        <taxon>Heunggongvirae</taxon>
        <taxon>Uroviricota</taxon>
        <taxon>Caudoviricetes</taxon>
        <taxon>Chimalliviridae</taxon>
        <taxon>Eowynvirus</taxon>
        <taxon>Eowynvirus eowyn</taxon>
    </lineage>
</organism>
<accession>A0A7R8MJQ7</accession>
<dbReference type="EMBL" id="LR881104">
    <property type="protein sequence ID" value="CAD5236207.1"/>
    <property type="molecule type" value="Genomic_DNA"/>
</dbReference>
<name>A0A7R8MJQ7_9CAUD</name>
<proteinExistence type="predicted"/>
<protein>
    <submittedName>
        <fullName evidence="1">Uncharacterized protein</fullName>
    </submittedName>
</protein>
<reference evidence="1 2" key="1">
    <citation type="submission" date="2020-09" db="EMBL/GenBank/DDBJ databases">
        <authorList>
            <person name="Jameson E."/>
        </authorList>
    </citation>
    <scope>NUCLEOTIDE SEQUENCE [LARGE SCALE GENOMIC DNA]</scope>
</reference>
<dbReference type="Proteomes" id="UP000596247">
    <property type="component" value="Chromosome"/>
</dbReference>
<sequence length="241" mass="27736">MKYKEIVIAMDWDDTIVDTTPTLASMIHASTGWHPGDDVYLNNNNDRGHLKPLLDSGEFMALTKLRPEHVGLIDWMYAAKDRFPVRFVVATHRGYHTEAERLTADNVTRTGLPFSDIIYIDPKNHADKTAYLSAMFPRVVLTDDRPMFDGHGPLPPNVILYNQPWNQHMAPFKERYRVTNSIRMRTELERFIRMTYLIEETIDEQSALPLAETPFSHYDSTSLSATIKARAPGGRINDRRF</sequence>
<keyword evidence="2" id="KW-1185">Reference proteome</keyword>
<evidence type="ECO:0000313" key="1">
    <source>
        <dbReference type="EMBL" id="CAD5236207.1"/>
    </source>
</evidence>